<keyword evidence="5 8" id="KW-0472">Membrane</keyword>
<name>A0A507QL67_MONPU</name>
<feature type="transmembrane region" description="Helical" evidence="8">
    <location>
        <begin position="740"/>
        <end position="767"/>
    </location>
</feature>
<evidence type="ECO:0000256" key="2">
    <source>
        <dbReference type="ARBA" id="ARBA00022448"/>
    </source>
</evidence>
<dbReference type="GO" id="GO:0003677">
    <property type="term" value="F:DNA binding"/>
    <property type="evidence" value="ECO:0007669"/>
    <property type="project" value="InterPro"/>
</dbReference>
<dbReference type="GO" id="GO:0010509">
    <property type="term" value="P:intracellular polyamine homeostasis"/>
    <property type="evidence" value="ECO:0007669"/>
    <property type="project" value="TreeGrafter"/>
</dbReference>
<feature type="transmembrane region" description="Helical" evidence="8">
    <location>
        <begin position="779"/>
        <end position="798"/>
    </location>
</feature>
<dbReference type="InterPro" id="IPR036259">
    <property type="entry name" value="MFS_trans_sf"/>
</dbReference>
<evidence type="ECO:0000313" key="10">
    <source>
        <dbReference type="EMBL" id="TQB67854.1"/>
    </source>
</evidence>
<dbReference type="Gene3D" id="1.20.1250.20">
    <property type="entry name" value="MFS general substrate transporter like domains"/>
    <property type="match status" value="1"/>
</dbReference>
<dbReference type="PANTHER" id="PTHR23502:SF5">
    <property type="entry name" value="QUINIDINE RESISTANCE PROTEIN 3"/>
    <property type="match status" value="1"/>
</dbReference>
<accession>A0A507QL67</accession>
<keyword evidence="2" id="KW-0813">Transport</keyword>
<feature type="compositionally biased region" description="Low complexity" evidence="7">
    <location>
        <begin position="52"/>
        <end position="83"/>
    </location>
</feature>
<dbReference type="PROSITE" id="PS50850">
    <property type="entry name" value="MFS"/>
    <property type="match status" value="1"/>
</dbReference>
<dbReference type="Pfam" id="PF07690">
    <property type="entry name" value="MFS_1"/>
    <property type="match status" value="1"/>
</dbReference>
<dbReference type="SUPFAM" id="SSF103473">
    <property type="entry name" value="MFS general substrate transporter"/>
    <property type="match status" value="1"/>
</dbReference>
<dbReference type="CDD" id="cd12148">
    <property type="entry name" value="fungal_TF_MHR"/>
    <property type="match status" value="1"/>
</dbReference>
<keyword evidence="11" id="KW-1185">Reference proteome</keyword>
<dbReference type="Proteomes" id="UP000319663">
    <property type="component" value="Unassembled WGS sequence"/>
</dbReference>
<feature type="domain" description="Major facilitator superfamily (MFS) profile" evidence="9">
    <location>
        <begin position="744"/>
        <end position="1167"/>
    </location>
</feature>
<dbReference type="GO" id="GO:0008270">
    <property type="term" value="F:zinc ion binding"/>
    <property type="evidence" value="ECO:0007669"/>
    <property type="project" value="InterPro"/>
</dbReference>
<evidence type="ECO:0000256" key="6">
    <source>
        <dbReference type="ARBA" id="ARBA00023242"/>
    </source>
</evidence>
<dbReference type="CDD" id="cd17323">
    <property type="entry name" value="MFS_Tpo1_MDR_like"/>
    <property type="match status" value="1"/>
</dbReference>
<protein>
    <recommendedName>
        <fullName evidence="9">Major facilitator superfamily (MFS) profile domain-containing protein</fullName>
    </recommendedName>
</protein>
<dbReference type="PANTHER" id="PTHR23502">
    <property type="entry name" value="MAJOR FACILITATOR SUPERFAMILY"/>
    <property type="match status" value="1"/>
</dbReference>
<feature type="transmembrane region" description="Helical" evidence="8">
    <location>
        <begin position="1049"/>
        <end position="1069"/>
    </location>
</feature>
<dbReference type="InterPro" id="IPR011701">
    <property type="entry name" value="MFS"/>
</dbReference>
<dbReference type="GO" id="GO:0015203">
    <property type="term" value="F:polyamine transmembrane transporter activity"/>
    <property type="evidence" value="ECO:0007669"/>
    <property type="project" value="TreeGrafter"/>
</dbReference>
<evidence type="ECO:0000313" key="11">
    <source>
        <dbReference type="Proteomes" id="UP000319663"/>
    </source>
</evidence>
<dbReference type="FunFam" id="1.20.1250.20:FF:000172">
    <property type="entry name" value="MFS multidrug resistance transporter"/>
    <property type="match status" value="1"/>
</dbReference>
<comment type="subcellular location">
    <subcellularLocation>
        <location evidence="1">Membrane</location>
        <topology evidence="1">Multi-pass membrane protein</topology>
    </subcellularLocation>
</comment>
<feature type="transmembrane region" description="Helical" evidence="8">
    <location>
        <begin position="1142"/>
        <end position="1162"/>
    </location>
</feature>
<feature type="transmembrane region" description="Helical" evidence="8">
    <location>
        <begin position="810"/>
        <end position="835"/>
    </location>
</feature>
<comment type="caution">
    <text evidence="10">The sequence shown here is derived from an EMBL/GenBank/DDBJ whole genome shotgun (WGS) entry which is preliminary data.</text>
</comment>
<evidence type="ECO:0000259" key="9">
    <source>
        <dbReference type="PROSITE" id="PS50850"/>
    </source>
</evidence>
<organism evidence="10 11">
    <name type="scientific">Monascus purpureus</name>
    <name type="common">Red mold</name>
    <name type="synonym">Monascus anka</name>
    <dbReference type="NCBI Taxonomy" id="5098"/>
    <lineage>
        <taxon>Eukaryota</taxon>
        <taxon>Fungi</taxon>
        <taxon>Dikarya</taxon>
        <taxon>Ascomycota</taxon>
        <taxon>Pezizomycotina</taxon>
        <taxon>Eurotiomycetes</taxon>
        <taxon>Eurotiomycetidae</taxon>
        <taxon>Eurotiales</taxon>
        <taxon>Aspergillaceae</taxon>
        <taxon>Monascus</taxon>
    </lineage>
</organism>
<feature type="transmembrane region" description="Helical" evidence="8">
    <location>
        <begin position="1119"/>
        <end position="1136"/>
    </location>
</feature>
<gene>
    <name evidence="10" type="ORF">MPDQ_004505</name>
</gene>
<keyword evidence="3 8" id="KW-0812">Transmembrane</keyword>
<dbReference type="InterPro" id="IPR020846">
    <property type="entry name" value="MFS_dom"/>
</dbReference>
<feature type="transmembrane region" description="Helical" evidence="8">
    <location>
        <begin position="994"/>
        <end position="1017"/>
    </location>
</feature>
<keyword evidence="4 8" id="KW-1133">Transmembrane helix</keyword>
<dbReference type="Pfam" id="PF04082">
    <property type="entry name" value="Fungal_trans"/>
    <property type="match status" value="1"/>
</dbReference>
<evidence type="ECO:0000256" key="7">
    <source>
        <dbReference type="SAM" id="MobiDB-lite"/>
    </source>
</evidence>
<proteinExistence type="predicted"/>
<feature type="transmembrane region" description="Helical" evidence="8">
    <location>
        <begin position="871"/>
        <end position="894"/>
    </location>
</feature>
<dbReference type="SMART" id="SM00906">
    <property type="entry name" value="Fungal_trans"/>
    <property type="match status" value="1"/>
</dbReference>
<feature type="transmembrane region" description="Helical" evidence="8">
    <location>
        <begin position="1075"/>
        <end position="1098"/>
    </location>
</feature>
<dbReference type="GO" id="GO:0006351">
    <property type="term" value="P:DNA-templated transcription"/>
    <property type="evidence" value="ECO:0007669"/>
    <property type="project" value="InterPro"/>
</dbReference>
<dbReference type="EMBL" id="VIFY01000293">
    <property type="protein sequence ID" value="TQB67854.1"/>
    <property type="molecule type" value="Genomic_DNA"/>
</dbReference>
<evidence type="ECO:0000256" key="1">
    <source>
        <dbReference type="ARBA" id="ARBA00004141"/>
    </source>
</evidence>
<evidence type="ECO:0000256" key="3">
    <source>
        <dbReference type="ARBA" id="ARBA00022692"/>
    </source>
</evidence>
<dbReference type="STRING" id="5098.A0A507QL67"/>
<sequence>MRPSPTAVFEANRITKLGSTSGSRLSSSTLARISPGLQRLANFMAQAKAYEASSSQSPSSSSPESFTPTSTTQPTSAANTSAPPHNPRSEEDALILDNGVPHFVSGKHWAWMAAELQDIQSVLTESQKSSSPEGTLDDVIWCADSPAKAPPNGTSNNFWPDTREDCYLLLNAYLANVDPIVRIIHRPSLARRFDAFVRSQYPDSRGYSQTQGGGSNSGTSLSPTKADAFKPLAMSIFYAALNSIKDTDVATMFSMDKASLLNRYRMGTEMLLKGQKFMTSRIFEVLQAFVILLTAQYREDDMGKVWPLTGLVIRMAMLQGLHRDPLALPLGTIDVVQVELRRRLWAQICYLDFRAAEDHGFAPSIHASDFDTRRPVSLDDVDLIEGVAPLAGLSDAPKFTDMTIYLLRITAAGYYGHIIQITHASRKRLHNGRHGLAVDESQALMELQGLLQTATGLAGELERSLDELVRYCDKRVVMQSMALDLCQHLKTKFWVMFWMQIPRQDREKIISPAMRRTIFIDAATAVETWCAISSSPACEPYQWHITSHAGFYLILYVLSEIRSPAFQAPEWADLRQRGLQLANAIYELRGQHTTGAWPAIIWLANRIRFQQDLTGDSGPGVAAGTVAAGNGVAGPGGASDNPSMIMRPAGPAGAGGVDGAPQMGTAGVDFDTRDLMGLIDLEEFNFSDFITLAPNKEKIIINAYRAVQPYPFFTQMEAFYGLLTQAQKEEVWAIGQISPVVWFLTFIVAAGGLVVPLSSGVLFPCLIEIAADLNTTESVVNLSIAFGSLAVAITPLWWSYLAELYGRRLVYLLSFFFLGLFCILAAISPNIGMFITMRLLGSASSASLQSVSAGTISDMFDTHERGKAMGAFMLGPMLGPMFAPIIGGALTMRWGWRSTQWFMVIYGWAVFMVMVFCLPETATNLEQNQREHRANASSSVQKAAHFLLKPIEAAKLLQYPPILITVYYTAIVFATYYLICVSIEDTFAVPPYSWSPVIVGVAYIPGGLGLLFGAIVGGRWQDSIMARTARKEGRYDDAGQLILHPVDRLGENCLMAGILFPGALLWWGWTAEKQVFWLVPMIGNFFYGFSGMILTNVTMTMLTEFTPKKSTVGVAVNNLLRNSLSCVSAVIAQPLFDAIGTGWSFTAACLFCLLSGIPLILLQMKREEWSRKMKATLGSE</sequence>
<dbReference type="AlphaFoldDB" id="A0A507QL67"/>
<keyword evidence="6" id="KW-0539">Nucleus</keyword>
<evidence type="ECO:0000256" key="5">
    <source>
        <dbReference type="ARBA" id="ARBA00023136"/>
    </source>
</evidence>
<feature type="region of interest" description="Disordered" evidence="7">
    <location>
        <begin position="48"/>
        <end position="91"/>
    </location>
</feature>
<feature type="transmembrane region" description="Helical" evidence="8">
    <location>
        <begin position="959"/>
        <end position="979"/>
    </location>
</feature>
<reference evidence="10 11" key="1">
    <citation type="submission" date="2019-06" db="EMBL/GenBank/DDBJ databases">
        <title>Wine fermentation using esterase from Monascus purpureus.</title>
        <authorList>
            <person name="Geng C."/>
            <person name="Zhang Y."/>
        </authorList>
    </citation>
    <scope>NUCLEOTIDE SEQUENCE [LARGE SCALE GENOMIC DNA]</scope>
    <source>
        <strain evidence="10">HQ1</strain>
    </source>
</reference>
<feature type="transmembrane region" description="Helical" evidence="8">
    <location>
        <begin position="900"/>
        <end position="918"/>
    </location>
</feature>
<dbReference type="InterPro" id="IPR007219">
    <property type="entry name" value="XnlR_reg_dom"/>
</dbReference>
<dbReference type="GO" id="GO:0005886">
    <property type="term" value="C:plasma membrane"/>
    <property type="evidence" value="ECO:0007669"/>
    <property type="project" value="TreeGrafter"/>
</dbReference>
<evidence type="ECO:0000256" key="8">
    <source>
        <dbReference type="SAM" id="Phobius"/>
    </source>
</evidence>
<evidence type="ECO:0000256" key="4">
    <source>
        <dbReference type="ARBA" id="ARBA00022989"/>
    </source>
</evidence>